<organism evidence="2 3">
    <name type="scientific">Nocardiopsis exhalans</name>
    <dbReference type="NCBI Taxonomy" id="163604"/>
    <lineage>
        <taxon>Bacteria</taxon>
        <taxon>Bacillati</taxon>
        <taxon>Actinomycetota</taxon>
        <taxon>Actinomycetes</taxon>
        <taxon>Streptosporangiales</taxon>
        <taxon>Nocardiopsidaceae</taxon>
        <taxon>Nocardiopsis</taxon>
    </lineage>
</organism>
<dbReference type="RefSeq" id="WP_254420228.1">
    <property type="nucleotide sequence ID" value="NZ_BAAAJB010000001.1"/>
</dbReference>
<dbReference type="GO" id="GO:0004519">
    <property type="term" value="F:endonuclease activity"/>
    <property type="evidence" value="ECO:0007669"/>
    <property type="project" value="UniProtKB-KW"/>
</dbReference>
<dbReference type="InterPro" id="IPR012296">
    <property type="entry name" value="Nuclease_put_TT1808"/>
</dbReference>
<feature type="domain" description="Putative restriction endonuclease" evidence="1">
    <location>
        <begin position="4"/>
        <end position="170"/>
    </location>
</feature>
<protein>
    <submittedName>
        <fullName evidence="2">Uma2 family endonuclease</fullName>
    </submittedName>
</protein>
<keyword evidence="2" id="KW-0378">Hydrolase</keyword>
<keyword evidence="2" id="KW-0540">Nuclease</keyword>
<dbReference type="Pfam" id="PF05685">
    <property type="entry name" value="Uma2"/>
    <property type="match status" value="1"/>
</dbReference>
<sequence length="184" mass="20164">MSPELFEQLAGQAFEADRSRMEMFGGRVWSRSAPDGAHTGILAWLVREFLARRAEIALITSGLGLKVGAHREERARPDGILVPAGLFDDAGDWADPGGVLAVVEVTFWDADTLARDRVEEPAAYAETGIDLYLLVDRDANALVVHSRPVQGQYLDRSIYPFGEAAPLPGMEVALDTEPLERFAR</sequence>
<keyword evidence="2" id="KW-0255">Endonuclease</keyword>
<accession>A0ABY5DDW1</accession>
<dbReference type="InterPro" id="IPR008538">
    <property type="entry name" value="Uma2"/>
</dbReference>
<dbReference type="Proteomes" id="UP001055940">
    <property type="component" value="Chromosome"/>
</dbReference>
<dbReference type="PANTHER" id="PTHR35400">
    <property type="entry name" value="SLR1083 PROTEIN"/>
    <property type="match status" value="1"/>
</dbReference>
<evidence type="ECO:0000313" key="2">
    <source>
        <dbReference type="EMBL" id="USY21312.1"/>
    </source>
</evidence>
<evidence type="ECO:0000259" key="1">
    <source>
        <dbReference type="Pfam" id="PF05685"/>
    </source>
</evidence>
<evidence type="ECO:0000313" key="3">
    <source>
        <dbReference type="Proteomes" id="UP001055940"/>
    </source>
</evidence>
<dbReference type="PANTHER" id="PTHR35400:SF3">
    <property type="entry name" value="SLL1072 PROTEIN"/>
    <property type="match status" value="1"/>
</dbReference>
<dbReference type="SUPFAM" id="SSF52980">
    <property type="entry name" value="Restriction endonuclease-like"/>
    <property type="match status" value="1"/>
</dbReference>
<reference evidence="2" key="1">
    <citation type="submission" date="2022-06" db="EMBL/GenBank/DDBJ databases">
        <authorList>
            <person name="Ping M."/>
        </authorList>
    </citation>
    <scope>NUCLEOTIDE SEQUENCE</scope>
    <source>
        <strain evidence="2">JCM11759T</strain>
    </source>
</reference>
<dbReference type="CDD" id="cd06260">
    <property type="entry name" value="DUF820-like"/>
    <property type="match status" value="1"/>
</dbReference>
<name>A0ABY5DDW1_9ACTN</name>
<dbReference type="EMBL" id="CP099837">
    <property type="protein sequence ID" value="USY21312.1"/>
    <property type="molecule type" value="Genomic_DNA"/>
</dbReference>
<keyword evidence="3" id="KW-1185">Reference proteome</keyword>
<gene>
    <name evidence="2" type="ORF">NE857_06745</name>
</gene>
<dbReference type="Gene3D" id="3.90.1570.10">
    <property type="entry name" value="tt1808, chain A"/>
    <property type="match status" value="1"/>
</dbReference>
<proteinExistence type="predicted"/>
<dbReference type="InterPro" id="IPR011335">
    <property type="entry name" value="Restrct_endonuc-II-like"/>
</dbReference>